<keyword evidence="2 6" id="KW-0812">Transmembrane</keyword>
<evidence type="ECO:0000313" key="9">
    <source>
        <dbReference type="Proteomes" id="UP000002812"/>
    </source>
</evidence>
<evidence type="ECO:0000256" key="4">
    <source>
        <dbReference type="ARBA" id="ARBA00023136"/>
    </source>
</evidence>
<dbReference type="AlphaFoldDB" id="I8I9F8"/>
<evidence type="ECO:0000256" key="6">
    <source>
        <dbReference type="SAM" id="Phobius"/>
    </source>
</evidence>
<comment type="caution">
    <text evidence="8">The sequence shown here is derived from an EMBL/GenBank/DDBJ whole genome shotgun (WGS) entry which is preliminary data.</text>
</comment>
<dbReference type="GO" id="GO:0016020">
    <property type="term" value="C:membrane"/>
    <property type="evidence" value="ECO:0007669"/>
    <property type="project" value="UniProtKB-SubCell"/>
</dbReference>
<reference evidence="8 9" key="1">
    <citation type="journal article" date="2012" name="Eukaryot. Cell">
        <title>Draft genome sequence of Aspergillus oryzae strain 3.042.</title>
        <authorList>
            <person name="Zhao G."/>
            <person name="Yao Y."/>
            <person name="Qi W."/>
            <person name="Wang C."/>
            <person name="Hou L."/>
            <person name="Zeng B."/>
            <person name="Cao X."/>
        </authorList>
    </citation>
    <scope>NUCLEOTIDE SEQUENCE [LARGE SCALE GENOMIC DNA]</scope>
    <source>
        <strain evidence="8 9">3.042</strain>
    </source>
</reference>
<dbReference type="InterPro" id="IPR052337">
    <property type="entry name" value="SAT4-like"/>
</dbReference>
<feature type="transmembrane region" description="Helical" evidence="6">
    <location>
        <begin position="128"/>
        <end position="147"/>
    </location>
</feature>
<keyword evidence="4 6" id="KW-0472">Membrane</keyword>
<evidence type="ECO:0000259" key="7">
    <source>
        <dbReference type="Pfam" id="PF20684"/>
    </source>
</evidence>
<dbReference type="EMBL" id="AKHY01000198">
    <property type="protein sequence ID" value="EIT73841.1"/>
    <property type="molecule type" value="Genomic_DNA"/>
</dbReference>
<sequence>MQTPEKLVNLQKVALSKSLVKATVNQIPGTRCKPNSRLPFYGDPGEDFDPSLLYPHLQHTEVPHDSLCGWFYCPRPRDRRLFRRDIPMFPCTAFYRYVSPPNILTDVLILVMPLPFVWKLHTRMTQKLALTGVFLLGGLGTVASILRMTIFFQENALTDPTWASVNLGIWTVLEAGIIIISACLPSIWPLIVRILPRKLVSKHSSKTRGHRYTASNVKAKIGDGFSRLGENVTGETDKWPLDVNPLHESPLVSIHGQGLVKGDSISLQSLNGTRQEPRYSWLRYSYPSSWMVEAELEVL</sequence>
<evidence type="ECO:0000256" key="5">
    <source>
        <dbReference type="ARBA" id="ARBA00038359"/>
    </source>
</evidence>
<dbReference type="OrthoDB" id="5417844at2759"/>
<reference evidence="9" key="2">
    <citation type="submission" date="2012-06" db="EMBL/GenBank/DDBJ databases">
        <title>Comparative genomic analyses of Aspergillus oryzae 3.042 and A. oryzae RIB40 for soy-sauce fermentation.</title>
        <authorList>
            <person name="Zhao G."/>
            <person name="Hou L."/>
            <person name="Wang C."/>
            <person name="Cao X."/>
        </authorList>
    </citation>
    <scope>NUCLEOTIDE SEQUENCE [LARGE SCALE GENOMIC DNA]</scope>
    <source>
        <strain evidence="9">3.042</strain>
    </source>
</reference>
<gene>
    <name evidence="8" type="ORF">Ao3042_10189</name>
</gene>
<name>I8I9F8_ASPO3</name>
<dbReference type="Proteomes" id="UP000002812">
    <property type="component" value="Unassembled WGS sequence"/>
</dbReference>
<dbReference type="InterPro" id="IPR049326">
    <property type="entry name" value="Rhodopsin_dom_fungi"/>
</dbReference>
<dbReference type="PANTHER" id="PTHR33048:SF47">
    <property type="entry name" value="INTEGRAL MEMBRANE PROTEIN-RELATED"/>
    <property type="match status" value="1"/>
</dbReference>
<proteinExistence type="inferred from homology"/>
<accession>I8I9F8</accession>
<feature type="domain" description="Rhodopsin" evidence="7">
    <location>
        <begin position="92"/>
        <end position="192"/>
    </location>
</feature>
<evidence type="ECO:0000256" key="3">
    <source>
        <dbReference type="ARBA" id="ARBA00022989"/>
    </source>
</evidence>
<evidence type="ECO:0000256" key="2">
    <source>
        <dbReference type="ARBA" id="ARBA00022692"/>
    </source>
</evidence>
<feature type="transmembrane region" description="Helical" evidence="6">
    <location>
        <begin position="167"/>
        <end position="192"/>
    </location>
</feature>
<dbReference type="Pfam" id="PF20684">
    <property type="entry name" value="Fung_rhodopsin"/>
    <property type="match status" value="1"/>
</dbReference>
<dbReference type="PANTHER" id="PTHR33048">
    <property type="entry name" value="PTH11-LIKE INTEGRAL MEMBRANE PROTEIN (AFU_ORTHOLOGUE AFUA_5G11245)"/>
    <property type="match status" value="1"/>
</dbReference>
<evidence type="ECO:0000256" key="1">
    <source>
        <dbReference type="ARBA" id="ARBA00004141"/>
    </source>
</evidence>
<dbReference type="HOGENOM" id="CLU_930596_0_0_1"/>
<comment type="similarity">
    <text evidence="5">Belongs to the SAT4 family.</text>
</comment>
<comment type="subcellular location">
    <subcellularLocation>
        <location evidence="1">Membrane</location>
        <topology evidence="1">Multi-pass membrane protein</topology>
    </subcellularLocation>
</comment>
<organism evidence="8 9">
    <name type="scientific">Aspergillus oryzae (strain 3.042)</name>
    <name type="common">Yellow koji mold</name>
    <dbReference type="NCBI Taxonomy" id="1160506"/>
    <lineage>
        <taxon>Eukaryota</taxon>
        <taxon>Fungi</taxon>
        <taxon>Dikarya</taxon>
        <taxon>Ascomycota</taxon>
        <taxon>Pezizomycotina</taxon>
        <taxon>Eurotiomycetes</taxon>
        <taxon>Eurotiomycetidae</taxon>
        <taxon>Eurotiales</taxon>
        <taxon>Aspergillaceae</taxon>
        <taxon>Aspergillus</taxon>
        <taxon>Aspergillus subgen. Circumdati</taxon>
    </lineage>
</organism>
<protein>
    <recommendedName>
        <fullName evidence="7">Rhodopsin domain-containing protein</fullName>
    </recommendedName>
</protein>
<evidence type="ECO:0000313" key="8">
    <source>
        <dbReference type="EMBL" id="EIT73841.1"/>
    </source>
</evidence>
<keyword evidence="3 6" id="KW-1133">Transmembrane helix</keyword>